<dbReference type="AlphaFoldDB" id="A0A846TW53"/>
<feature type="transmembrane region" description="Helical" evidence="5">
    <location>
        <begin position="269"/>
        <end position="293"/>
    </location>
</feature>
<feature type="transmembrane region" description="Helical" evidence="5">
    <location>
        <begin position="140"/>
        <end position="163"/>
    </location>
</feature>
<name>A0A846TW53_9MICC</name>
<dbReference type="PANTHER" id="PTHR23534">
    <property type="entry name" value="MFS PERMEASE"/>
    <property type="match status" value="1"/>
</dbReference>
<dbReference type="SUPFAM" id="SSF103473">
    <property type="entry name" value="MFS general substrate transporter"/>
    <property type="match status" value="1"/>
</dbReference>
<dbReference type="GO" id="GO:0022857">
    <property type="term" value="F:transmembrane transporter activity"/>
    <property type="evidence" value="ECO:0007669"/>
    <property type="project" value="InterPro"/>
</dbReference>
<feature type="transmembrane region" description="Helical" evidence="5">
    <location>
        <begin position="326"/>
        <end position="350"/>
    </location>
</feature>
<dbReference type="InterPro" id="IPR011701">
    <property type="entry name" value="MFS"/>
</dbReference>
<proteinExistence type="predicted"/>
<keyword evidence="8" id="KW-1185">Reference proteome</keyword>
<dbReference type="EMBL" id="JAAVUN010000014">
    <property type="protein sequence ID" value="NKE09924.1"/>
    <property type="molecule type" value="Genomic_DNA"/>
</dbReference>
<evidence type="ECO:0000259" key="6">
    <source>
        <dbReference type="PROSITE" id="PS50850"/>
    </source>
</evidence>
<gene>
    <name evidence="7" type="ORF">GTW58_08235</name>
</gene>
<reference evidence="7 8" key="1">
    <citation type="submission" date="2020-02" db="EMBL/GenBank/DDBJ databases">
        <authorList>
            <person name="Sun Q."/>
        </authorList>
    </citation>
    <scope>NUCLEOTIDE SEQUENCE [LARGE SCALE GENOMIC DNA]</scope>
    <source>
        <strain evidence="7 8">YIM 13062</strain>
    </source>
</reference>
<keyword evidence="2 5" id="KW-0812">Transmembrane</keyword>
<accession>A0A846TW53</accession>
<feature type="transmembrane region" description="Helical" evidence="5">
    <location>
        <begin position="50"/>
        <end position="69"/>
    </location>
</feature>
<comment type="caution">
    <text evidence="7">The sequence shown here is derived from an EMBL/GenBank/DDBJ whole genome shotgun (WGS) entry which is preliminary data.</text>
</comment>
<sequence length="418" mass="42126">MTPESFPQGHVVRTLAVAQIFSALGSGSTLALGSILAVELSGSEVWAGTVNTAMTLGTAVTAMPLAGLAVRRGRRWALLTGLAAATVGTLLMVTATVVQAFAVLLAGAFLVGLAFAANLQARFAVTDMAPPQRRGRHLSLVVWAITIGAVAGPNMVGPGAALGNHLGIPPQAGPFLISAAGMLIGVCIIGVGLRPDPLLARQQLTGHSGTRARGGWAAGAAIVRRRPRATAAVVSVVAAHCVMVAVMSITPLHMEHQVGDAAHHPDTIALIGFTISLHIAGMYALSPVMGWLVDTVGAQWTILAGHVTLLASVALTGFGAHHMGMVTAGLILLGVGWSAATIGGSTLLVDSLTPSQRVPAQGFSDATMSLAGALGSALAGPAMGLMDYPGISATAAAVVIVAVIWVGRVGLEPTTKGL</sequence>
<dbReference type="Gene3D" id="1.20.1250.20">
    <property type="entry name" value="MFS general substrate transporter like domains"/>
    <property type="match status" value="1"/>
</dbReference>
<evidence type="ECO:0000256" key="1">
    <source>
        <dbReference type="ARBA" id="ARBA00004651"/>
    </source>
</evidence>
<feature type="transmembrane region" description="Helical" evidence="5">
    <location>
        <begin position="229"/>
        <end position="249"/>
    </location>
</feature>
<dbReference type="Pfam" id="PF07690">
    <property type="entry name" value="MFS_1"/>
    <property type="match status" value="2"/>
</dbReference>
<evidence type="ECO:0000313" key="7">
    <source>
        <dbReference type="EMBL" id="NKE09924.1"/>
    </source>
</evidence>
<evidence type="ECO:0000256" key="4">
    <source>
        <dbReference type="ARBA" id="ARBA00023136"/>
    </source>
</evidence>
<evidence type="ECO:0000256" key="2">
    <source>
        <dbReference type="ARBA" id="ARBA00022692"/>
    </source>
</evidence>
<feature type="domain" description="Major facilitator superfamily (MFS) profile" evidence="6">
    <location>
        <begin position="11"/>
        <end position="414"/>
    </location>
</feature>
<protein>
    <submittedName>
        <fullName evidence="7">MFS transporter</fullName>
    </submittedName>
</protein>
<dbReference type="InterPro" id="IPR020846">
    <property type="entry name" value="MFS_dom"/>
</dbReference>
<dbReference type="GO" id="GO:0005886">
    <property type="term" value="C:plasma membrane"/>
    <property type="evidence" value="ECO:0007669"/>
    <property type="project" value="UniProtKB-SubCell"/>
</dbReference>
<feature type="transmembrane region" description="Helical" evidence="5">
    <location>
        <begin position="175"/>
        <end position="193"/>
    </location>
</feature>
<evidence type="ECO:0000256" key="5">
    <source>
        <dbReference type="SAM" id="Phobius"/>
    </source>
</evidence>
<dbReference type="PROSITE" id="PS50850">
    <property type="entry name" value="MFS"/>
    <property type="match status" value="1"/>
</dbReference>
<feature type="transmembrane region" description="Helical" evidence="5">
    <location>
        <begin position="300"/>
        <end position="320"/>
    </location>
</feature>
<dbReference type="Proteomes" id="UP000521379">
    <property type="component" value="Unassembled WGS sequence"/>
</dbReference>
<keyword evidence="4 5" id="KW-0472">Membrane</keyword>
<comment type="subcellular location">
    <subcellularLocation>
        <location evidence="1">Cell membrane</location>
        <topology evidence="1">Multi-pass membrane protein</topology>
    </subcellularLocation>
</comment>
<dbReference type="PANTHER" id="PTHR23534:SF1">
    <property type="entry name" value="MAJOR FACILITATOR SUPERFAMILY PROTEIN"/>
    <property type="match status" value="1"/>
</dbReference>
<feature type="transmembrane region" description="Helical" evidence="5">
    <location>
        <begin position="12"/>
        <end position="38"/>
    </location>
</feature>
<keyword evidence="3 5" id="KW-1133">Transmembrane helix</keyword>
<feature type="transmembrane region" description="Helical" evidence="5">
    <location>
        <begin position="362"/>
        <end position="384"/>
    </location>
</feature>
<feature type="transmembrane region" description="Helical" evidence="5">
    <location>
        <begin position="76"/>
        <end position="94"/>
    </location>
</feature>
<organism evidence="7 8">
    <name type="scientific">Kocuria subflava</name>
    <dbReference type="NCBI Taxonomy" id="1736139"/>
    <lineage>
        <taxon>Bacteria</taxon>
        <taxon>Bacillati</taxon>
        <taxon>Actinomycetota</taxon>
        <taxon>Actinomycetes</taxon>
        <taxon>Micrococcales</taxon>
        <taxon>Micrococcaceae</taxon>
        <taxon>Kocuria</taxon>
    </lineage>
</organism>
<feature type="transmembrane region" description="Helical" evidence="5">
    <location>
        <begin position="390"/>
        <end position="411"/>
    </location>
</feature>
<dbReference type="InterPro" id="IPR036259">
    <property type="entry name" value="MFS_trans_sf"/>
</dbReference>
<feature type="transmembrane region" description="Helical" evidence="5">
    <location>
        <begin position="100"/>
        <end position="119"/>
    </location>
</feature>
<evidence type="ECO:0000256" key="3">
    <source>
        <dbReference type="ARBA" id="ARBA00022989"/>
    </source>
</evidence>
<evidence type="ECO:0000313" key="8">
    <source>
        <dbReference type="Proteomes" id="UP000521379"/>
    </source>
</evidence>